<proteinExistence type="predicted"/>
<dbReference type="OrthoDB" id="663522at2"/>
<name>A0A844XV89_9SPHN</name>
<evidence type="ECO:0000256" key="1">
    <source>
        <dbReference type="SAM" id="Phobius"/>
    </source>
</evidence>
<dbReference type="RefSeq" id="WP_160606086.1">
    <property type="nucleotide sequence ID" value="NZ_WTYF01000003.1"/>
</dbReference>
<keyword evidence="1" id="KW-0472">Membrane</keyword>
<organism evidence="2 3">
    <name type="scientific">Qipengyuania gaetbuli</name>
    <dbReference type="NCBI Taxonomy" id="266952"/>
    <lineage>
        <taxon>Bacteria</taxon>
        <taxon>Pseudomonadati</taxon>
        <taxon>Pseudomonadota</taxon>
        <taxon>Alphaproteobacteria</taxon>
        <taxon>Sphingomonadales</taxon>
        <taxon>Erythrobacteraceae</taxon>
        <taxon>Qipengyuania</taxon>
    </lineage>
</organism>
<evidence type="ECO:0008006" key="4">
    <source>
        <dbReference type="Google" id="ProtNLM"/>
    </source>
</evidence>
<evidence type="ECO:0000313" key="3">
    <source>
        <dbReference type="Proteomes" id="UP000444185"/>
    </source>
</evidence>
<dbReference type="EMBL" id="WTYF01000003">
    <property type="protein sequence ID" value="MXO49740.1"/>
    <property type="molecule type" value="Genomic_DNA"/>
</dbReference>
<dbReference type="Proteomes" id="UP000444185">
    <property type="component" value="Unassembled WGS sequence"/>
</dbReference>
<feature type="transmembrane region" description="Helical" evidence="1">
    <location>
        <begin position="57"/>
        <end position="77"/>
    </location>
</feature>
<keyword evidence="3" id="KW-1185">Reference proteome</keyword>
<evidence type="ECO:0000313" key="2">
    <source>
        <dbReference type="EMBL" id="MXO49740.1"/>
    </source>
</evidence>
<keyword evidence="1" id="KW-0812">Transmembrane</keyword>
<dbReference type="AlphaFoldDB" id="A0A844XV89"/>
<feature type="transmembrane region" description="Helical" evidence="1">
    <location>
        <begin position="12"/>
        <end position="37"/>
    </location>
</feature>
<sequence length="169" mass="18355">MGSLSIRNLTLMAAITSCFLQAGGGLFAISVLVSTITEAPPRSFAMLEGAYSYDSSAFWETLPPITAALIVIALAANWKTSRRWLMVTAFALFILGGLLAGILLEPEFARITEGGYNDWVDPELKERARSWYALDWATWSLTLFAGIALLLALALPAIAEDRPKARPFG</sequence>
<feature type="transmembrane region" description="Helical" evidence="1">
    <location>
        <begin position="136"/>
        <end position="159"/>
    </location>
</feature>
<protein>
    <recommendedName>
        <fullName evidence="4">DUF1772 domain-containing protein</fullName>
    </recommendedName>
</protein>
<reference evidence="2 3" key="1">
    <citation type="submission" date="2019-12" db="EMBL/GenBank/DDBJ databases">
        <title>Genomic-based taxomic classification of the family Erythrobacteraceae.</title>
        <authorList>
            <person name="Xu L."/>
        </authorList>
    </citation>
    <scope>NUCLEOTIDE SEQUENCE [LARGE SCALE GENOMIC DNA]</scope>
    <source>
        <strain evidence="2 3">DSM 16225</strain>
    </source>
</reference>
<dbReference type="PROSITE" id="PS51257">
    <property type="entry name" value="PROKAR_LIPOPROTEIN"/>
    <property type="match status" value="1"/>
</dbReference>
<gene>
    <name evidence="2" type="ORF">GRI42_00275</name>
</gene>
<comment type="caution">
    <text evidence="2">The sequence shown here is derived from an EMBL/GenBank/DDBJ whole genome shotgun (WGS) entry which is preliminary data.</text>
</comment>
<feature type="transmembrane region" description="Helical" evidence="1">
    <location>
        <begin position="84"/>
        <end position="104"/>
    </location>
</feature>
<keyword evidence="1" id="KW-1133">Transmembrane helix</keyword>
<accession>A0A844XV89</accession>